<dbReference type="Proteomes" id="UP000625316">
    <property type="component" value="Unassembled WGS sequence"/>
</dbReference>
<dbReference type="PROSITE" id="PS51186">
    <property type="entry name" value="GNAT"/>
    <property type="match status" value="1"/>
</dbReference>
<evidence type="ECO:0000313" key="3">
    <source>
        <dbReference type="Proteomes" id="UP000625316"/>
    </source>
</evidence>
<dbReference type="AlphaFoldDB" id="A0A928VMS1"/>
<dbReference type="Pfam" id="PF00583">
    <property type="entry name" value="Acetyltransf_1"/>
    <property type="match status" value="1"/>
</dbReference>
<keyword evidence="3" id="KW-1185">Reference proteome</keyword>
<accession>A0A928VMS1</accession>
<protein>
    <submittedName>
        <fullName evidence="2">GNAT family N-acetyltransferase</fullName>
    </submittedName>
</protein>
<organism evidence="2 3">
    <name type="scientific">Romeriopsis navalis LEGE 11480</name>
    <dbReference type="NCBI Taxonomy" id="2777977"/>
    <lineage>
        <taxon>Bacteria</taxon>
        <taxon>Bacillati</taxon>
        <taxon>Cyanobacteriota</taxon>
        <taxon>Cyanophyceae</taxon>
        <taxon>Leptolyngbyales</taxon>
        <taxon>Leptolyngbyaceae</taxon>
        <taxon>Romeriopsis</taxon>
        <taxon>Romeriopsis navalis</taxon>
    </lineage>
</organism>
<dbReference type="NCBIfam" id="TIGR04045">
    <property type="entry name" value="MSMEG_0567_GNAT"/>
    <property type="match status" value="1"/>
</dbReference>
<dbReference type="InterPro" id="IPR016181">
    <property type="entry name" value="Acyl_CoA_acyltransferase"/>
</dbReference>
<evidence type="ECO:0000259" key="1">
    <source>
        <dbReference type="PROSITE" id="PS51186"/>
    </source>
</evidence>
<gene>
    <name evidence="2" type="ORF">IQ266_03520</name>
</gene>
<reference evidence="2" key="1">
    <citation type="submission" date="2020-10" db="EMBL/GenBank/DDBJ databases">
        <authorList>
            <person name="Castelo-Branco R."/>
            <person name="Eusebio N."/>
            <person name="Adriana R."/>
            <person name="Vieira A."/>
            <person name="Brugerolle De Fraissinette N."/>
            <person name="Rezende De Castro R."/>
            <person name="Schneider M.P."/>
            <person name="Vasconcelos V."/>
            <person name="Leao P.N."/>
        </authorList>
    </citation>
    <scope>NUCLEOTIDE SEQUENCE</scope>
    <source>
        <strain evidence="2">LEGE 11480</strain>
    </source>
</reference>
<name>A0A928VMS1_9CYAN</name>
<comment type="caution">
    <text evidence="2">The sequence shown here is derived from an EMBL/GenBank/DDBJ whole genome shotgun (WGS) entry which is preliminary data.</text>
</comment>
<dbReference type="RefSeq" id="WP_264323652.1">
    <property type="nucleotide sequence ID" value="NZ_JADEXQ010000007.1"/>
</dbReference>
<dbReference type="Gene3D" id="3.40.630.30">
    <property type="match status" value="1"/>
</dbReference>
<evidence type="ECO:0000313" key="2">
    <source>
        <dbReference type="EMBL" id="MBE9028829.1"/>
    </source>
</evidence>
<feature type="domain" description="N-acetyltransferase" evidence="1">
    <location>
        <begin position="7"/>
        <end position="167"/>
    </location>
</feature>
<dbReference type="SUPFAM" id="SSF55729">
    <property type="entry name" value="Acyl-CoA N-acyltransferases (Nat)"/>
    <property type="match status" value="1"/>
</dbReference>
<dbReference type="GO" id="GO:0016747">
    <property type="term" value="F:acyltransferase activity, transferring groups other than amino-acyl groups"/>
    <property type="evidence" value="ECO:0007669"/>
    <property type="project" value="InterPro"/>
</dbReference>
<proteinExistence type="predicted"/>
<dbReference type="InterPro" id="IPR000182">
    <property type="entry name" value="GNAT_dom"/>
</dbReference>
<dbReference type="CDD" id="cd04301">
    <property type="entry name" value="NAT_SF"/>
    <property type="match status" value="1"/>
</dbReference>
<dbReference type="InterPro" id="IPR024035">
    <property type="entry name" value="MSMEG_0567_GNAT"/>
</dbReference>
<sequence length="172" mass="19624">MQSNRYSFKLALSAAEIQGYFALRQAIFCEEQGVFHGSDVDEIDATAYPIVAIDHEAAPDQQVVGVVRIYEETSRHWYGGRLGVHPDYRRVGRIGKGLIDKAVTTANTWGCEQFLATVQLQNVRFFQRLHWDSLQELDLHGLPHHLMQADLAYYPPGNEVRPIITWVERQVS</sequence>
<dbReference type="EMBL" id="JADEXQ010000007">
    <property type="protein sequence ID" value="MBE9028829.1"/>
    <property type="molecule type" value="Genomic_DNA"/>
</dbReference>